<name>A0ABV2XHF7_9NOCA</name>
<evidence type="ECO:0000313" key="2">
    <source>
        <dbReference type="EMBL" id="MEU2125328.1"/>
    </source>
</evidence>
<dbReference type="Proteomes" id="UP001550535">
    <property type="component" value="Unassembled WGS sequence"/>
</dbReference>
<sequence length="108" mass="11696">MTLFPGRDCRIIVLFKAFQREGNFVFVRIGVTAAMAIAASAFILGGQPTAKADGCASKQPTWGFQCLASASNVSYASCKKDAPLWNDRAQCVQRDDGSGRYDVWVPSN</sequence>
<proteinExistence type="predicted"/>
<keyword evidence="3" id="KW-1185">Reference proteome</keyword>
<comment type="caution">
    <text evidence="2">The sequence shown here is derived from an EMBL/GenBank/DDBJ whole genome shotgun (WGS) entry which is preliminary data.</text>
</comment>
<keyword evidence="1" id="KW-0812">Transmembrane</keyword>
<keyword evidence="1" id="KW-0472">Membrane</keyword>
<reference evidence="2 3" key="1">
    <citation type="submission" date="2024-06" db="EMBL/GenBank/DDBJ databases">
        <title>The Natural Products Discovery Center: Release of the First 8490 Sequenced Strains for Exploring Actinobacteria Biosynthetic Diversity.</title>
        <authorList>
            <person name="Kalkreuter E."/>
            <person name="Kautsar S.A."/>
            <person name="Yang D."/>
            <person name="Bader C.D."/>
            <person name="Teijaro C.N."/>
            <person name="Fluegel L."/>
            <person name="Davis C.M."/>
            <person name="Simpson J.R."/>
            <person name="Lauterbach L."/>
            <person name="Steele A.D."/>
            <person name="Gui C."/>
            <person name="Meng S."/>
            <person name="Li G."/>
            <person name="Viehrig K."/>
            <person name="Ye F."/>
            <person name="Su P."/>
            <person name="Kiefer A.F."/>
            <person name="Nichols A."/>
            <person name="Cepeda A.J."/>
            <person name="Yan W."/>
            <person name="Fan B."/>
            <person name="Jiang Y."/>
            <person name="Adhikari A."/>
            <person name="Zheng C.-J."/>
            <person name="Schuster L."/>
            <person name="Cowan T.M."/>
            <person name="Smanski M.J."/>
            <person name="Chevrette M.G."/>
            <person name="De Carvalho L.P.S."/>
            <person name="Shen B."/>
        </authorList>
    </citation>
    <scope>NUCLEOTIDE SEQUENCE [LARGE SCALE GENOMIC DNA]</scope>
    <source>
        <strain evidence="2 3">NPDC019434</strain>
    </source>
</reference>
<feature type="transmembrane region" description="Helical" evidence="1">
    <location>
        <begin position="25"/>
        <end position="44"/>
    </location>
</feature>
<gene>
    <name evidence="2" type="ORF">ABZ507_26290</name>
</gene>
<evidence type="ECO:0000313" key="3">
    <source>
        <dbReference type="Proteomes" id="UP001550535"/>
    </source>
</evidence>
<keyword evidence="1" id="KW-1133">Transmembrane helix</keyword>
<evidence type="ECO:0000256" key="1">
    <source>
        <dbReference type="SAM" id="Phobius"/>
    </source>
</evidence>
<dbReference type="EMBL" id="JBEYBR010000082">
    <property type="protein sequence ID" value="MEU2125328.1"/>
    <property type="molecule type" value="Genomic_DNA"/>
</dbReference>
<protein>
    <submittedName>
        <fullName evidence="2">Uncharacterized protein</fullName>
    </submittedName>
</protein>
<organism evidence="2 3">
    <name type="scientific">Nocardia niwae</name>
    <dbReference type="NCBI Taxonomy" id="626084"/>
    <lineage>
        <taxon>Bacteria</taxon>
        <taxon>Bacillati</taxon>
        <taxon>Actinomycetota</taxon>
        <taxon>Actinomycetes</taxon>
        <taxon>Mycobacteriales</taxon>
        <taxon>Nocardiaceae</taxon>
        <taxon>Nocardia</taxon>
    </lineage>
</organism>
<accession>A0ABV2XHF7</accession>
<dbReference type="RefSeq" id="WP_357992952.1">
    <property type="nucleotide sequence ID" value="NZ_JBEYBR010000082.1"/>
</dbReference>